<keyword evidence="5" id="KW-1003">Cell membrane</keyword>
<dbReference type="InterPro" id="IPR002781">
    <property type="entry name" value="TM_pro_TauE-like"/>
</dbReference>
<feature type="transmembrane region" description="Helical" evidence="5">
    <location>
        <begin position="208"/>
        <end position="227"/>
    </location>
</feature>
<reference evidence="6 7" key="1">
    <citation type="journal article" date="2013" name="PLoS ONE">
        <title>Lactobacillus paracasei comparative genomics: towards species pan-genome definition and exploitation of diversity.</title>
        <authorList>
            <person name="Smokvina T."/>
            <person name="Wels M."/>
            <person name="Polka J."/>
            <person name="Chervaux C."/>
            <person name="Brisse S."/>
            <person name="Boekhorst J."/>
            <person name="van Hylckama Vlieg J.E."/>
            <person name="Siezen R.J."/>
        </authorList>
    </citation>
    <scope>NUCLEOTIDE SEQUENCE [LARGE SCALE GENOMIC DNA]</scope>
    <source>
        <strain evidence="6 7">Lpl14</strain>
    </source>
</reference>
<evidence type="ECO:0000256" key="3">
    <source>
        <dbReference type="ARBA" id="ARBA00022989"/>
    </source>
</evidence>
<feature type="transmembrane region" description="Helical" evidence="5">
    <location>
        <begin position="75"/>
        <end position="94"/>
    </location>
</feature>
<evidence type="ECO:0000256" key="1">
    <source>
        <dbReference type="ARBA" id="ARBA00004141"/>
    </source>
</evidence>
<dbReference type="Proteomes" id="UP000014285">
    <property type="component" value="Unassembled WGS sequence"/>
</dbReference>
<dbReference type="RefSeq" id="WP_016370039.1">
    <property type="nucleotide sequence ID" value="NZ_ANKB01000006.1"/>
</dbReference>
<evidence type="ECO:0000256" key="5">
    <source>
        <dbReference type="RuleBase" id="RU363041"/>
    </source>
</evidence>
<feature type="transmembrane region" description="Helical" evidence="5">
    <location>
        <begin position="106"/>
        <end position="126"/>
    </location>
</feature>
<keyword evidence="2 5" id="KW-0812">Transmembrane</keyword>
<dbReference type="Pfam" id="PF01925">
    <property type="entry name" value="TauE"/>
    <property type="match status" value="1"/>
</dbReference>
<feature type="transmembrane region" description="Helical" evidence="5">
    <location>
        <begin position="6"/>
        <end position="30"/>
    </location>
</feature>
<protein>
    <recommendedName>
        <fullName evidence="5">Probable membrane transporter protein</fullName>
    </recommendedName>
</protein>
<evidence type="ECO:0000313" key="7">
    <source>
        <dbReference type="Proteomes" id="UP000014285"/>
    </source>
</evidence>
<sequence>MPSQLLIYPIVILIANTIGAISGMGGGVIIKPALQIFDLDSVLIINFYSSVAVFTMSITSTLKQLHAEQHINMKYAIWLGIGSVIGGALGDFTFKQIYDALGDDLSVVVQMVLVIISLILSLYGSSGHIQPLYLAGTSVMFMSGLGLGWLATVLGIGGGPINIACFLVLLGLEIRPATIYSIITIFFSQGAKIIQALASKSIMNVDPLMIIVIIITALLGGWLGAIISNRITEKRILMLFNLVVVFVLILDAGNLIGYLV</sequence>
<comment type="subcellular location">
    <subcellularLocation>
        <location evidence="5">Cell membrane</location>
        <topology evidence="5">Multi-pass membrane protein</topology>
    </subcellularLocation>
    <subcellularLocation>
        <location evidence="1">Membrane</location>
        <topology evidence="1">Multi-pass membrane protein</topology>
    </subcellularLocation>
</comment>
<comment type="caution">
    <text evidence="6">The sequence shown here is derived from an EMBL/GenBank/DDBJ whole genome shotgun (WGS) entry which is preliminary data.</text>
</comment>
<feature type="transmembrane region" description="Helical" evidence="5">
    <location>
        <begin position="239"/>
        <end position="259"/>
    </location>
</feature>
<evidence type="ECO:0000256" key="4">
    <source>
        <dbReference type="ARBA" id="ARBA00023136"/>
    </source>
</evidence>
<organism evidence="6 7">
    <name type="scientific">Lacticaseibacillus paracasei subsp. tolerans Lpl14</name>
    <dbReference type="NCBI Taxonomy" id="1256229"/>
    <lineage>
        <taxon>Bacteria</taxon>
        <taxon>Bacillati</taxon>
        <taxon>Bacillota</taxon>
        <taxon>Bacilli</taxon>
        <taxon>Lactobacillales</taxon>
        <taxon>Lactobacillaceae</taxon>
        <taxon>Lacticaseibacillus</taxon>
    </lineage>
</organism>
<proteinExistence type="inferred from homology"/>
<evidence type="ECO:0000256" key="2">
    <source>
        <dbReference type="ARBA" id="ARBA00022692"/>
    </source>
</evidence>
<dbReference type="EMBL" id="ANKB01000006">
    <property type="protein sequence ID" value="EPC66600.1"/>
    <property type="molecule type" value="Genomic_DNA"/>
</dbReference>
<keyword evidence="4 5" id="KW-0472">Membrane</keyword>
<gene>
    <name evidence="6" type="ORF">Lpl14_02671</name>
</gene>
<feature type="transmembrane region" description="Helical" evidence="5">
    <location>
        <begin position="177"/>
        <end position="196"/>
    </location>
</feature>
<feature type="transmembrane region" description="Helical" evidence="5">
    <location>
        <begin position="42"/>
        <end position="63"/>
    </location>
</feature>
<name>A0A829GZ34_LACPA</name>
<dbReference type="PANTHER" id="PTHR43483">
    <property type="entry name" value="MEMBRANE TRANSPORTER PROTEIN HI_0806-RELATED"/>
    <property type="match status" value="1"/>
</dbReference>
<accession>A0A829GZ34</accession>
<dbReference type="PANTHER" id="PTHR43483:SF3">
    <property type="entry name" value="MEMBRANE TRANSPORTER PROTEIN HI_0806-RELATED"/>
    <property type="match status" value="1"/>
</dbReference>
<dbReference type="AlphaFoldDB" id="A0A829GZ34"/>
<feature type="transmembrane region" description="Helical" evidence="5">
    <location>
        <begin position="146"/>
        <end position="170"/>
    </location>
</feature>
<evidence type="ECO:0000313" key="6">
    <source>
        <dbReference type="EMBL" id="EPC66600.1"/>
    </source>
</evidence>
<keyword evidence="3 5" id="KW-1133">Transmembrane helix</keyword>
<comment type="similarity">
    <text evidence="5">Belongs to the 4-toluene sulfonate uptake permease (TSUP) (TC 2.A.102) family.</text>
</comment>
<dbReference type="GO" id="GO:0005886">
    <property type="term" value="C:plasma membrane"/>
    <property type="evidence" value="ECO:0007669"/>
    <property type="project" value="UniProtKB-SubCell"/>
</dbReference>